<dbReference type="EMBL" id="JANUAU010000002">
    <property type="protein sequence ID" value="MCS3676828.1"/>
    <property type="molecule type" value="Genomic_DNA"/>
</dbReference>
<dbReference type="RefSeq" id="WP_259079512.1">
    <property type="nucleotide sequence ID" value="NZ_JANUAU010000002.1"/>
</dbReference>
<dbReference type="InterPro" id="IPR010982">
    <property type="entry name" value="Lambda_DNA-bd_dom_sf"/>
</dbReference>
<feature type="region of interest" description="Disordered" evidence="1">
    <location>
        <begin position="276"/>
        <end position="321"/>
    </location>
</feature>
<dbReference type="Gene3D" id="1.10.260.40">
    <property type="entry name" value="lambda repressor-like DNA-binding domains"/>
    <property type="match status" value="1"/>
</dbReference>
<accession>A0A9X2TAW5</accession>
<reference evidence="2" key="1">
    <citation type="submission" date="2022-08" db="EMBL/GenBank/DDBJ databases">
        <title>Genomic Encyclopedia of Type Strains, Phase V (KMG-V): Genome sequencing to study the core and pangenomes of soil and plant-associated prokaryotes.</title>
        <authorList>
            <person name="Whitman W."/>
        </authorList>
    </citation>
    <scope>NUCLEOTIDE SEQUENCE</scope>
    <source>
        <strain evidence="2">0</strain>
    </source>
</reference>
<gene>
    <name evidence="2" type="ORF">GGP71_000735</name>
</gene>
<evidence type="ECO:0000313" key="2">
    <source>
        <dbReference type="EMBL" id="MCS3676828.1"/>
    </source>
</evidence>
<protein>
    <recommendedName>
        <fullName evidence="4">DUF4115 domain-containing protein</fullName>
    </recommendedName>
</protein>
<proteinExistence type="predicted"/>
<feature type="region of interest" description="Disordered" evidence="1">
    <location>
        <begin position="107"/>
        <end position="237"/>
    </location>
</feature>
<dbReference type="Pfam" id="PF13413">
    <property type="entry name" value="HTH_25"/>
    <property type="match status" value="1"/>
</dbReference>
<feature type="compositionally biased region" description="Low complexity" evidence="1">
    <location>
        <begin position="166"/>
        <end position="189"/>
    </location>
</feature>
<feature type="region of interest" description="Disordered" evidence="1">
    <location>
        <begin position="411"/>
        <end position="446"/>
    </location>
</feature>
<sequence length="446" mass="47343">MPDDLDTPALRRFARDLRRIREDRSVSRTAIQEETQVHASHLKSFEAGVLHEEERMNGVYLKAFVRAYAEAIGLSAETVVEHLESALSGTYDDQLAVTFLNAPSTEAEADVSEAAAASPSAEGEQDAADSPSGPSDKPEEKTSEDKLGPAEESPQETKTDPTQAVSSDAQSSAGQSPSSPRSGASASEAAGERPSPDVQEEPHFSDLSGEEERAGRAPSSAHGRAPRQGTPQGDSFSSTVQGILAAHRDKVLTTIGIAFLVGLVGGLGFYLTRGGATSEPPSGGETLGASPAADAGPSAAEATGDTSAPVPRSARRPPADITLGDTLHVTVRATEDVRELRVQQDDNLRRPYWIEAGEARVFPFVERVTLQNQLENLELLLEGYRYPITSTDEQGRVIIRRDTAEQFADTLRGAPASISESPDTIRGQGSFPDPDTTSPESPDSES</sequence>
<dbReference type="AlphaFoldDB" id="A0A9X2TAW5"/>
<feature type="compositionally biased region" description="Low complexity" evidence="1">
    <location>
        <begin position="288"/>
        <end position="312"/>
    </location>
</feature>
<dbReference type="GO" id="GO:0003677">
    <property type="term" value="F:DNA binding"/>
    <property type="evidence" value="ECO:0007669"/>
    <property type="project" value="InterPro"/>
</dbReference>
<feature type="compositionally biased region" description="Low complexity" evidence="1">
    <location>
        <begin position="432"/>
        <end position="446"/>
    </location>
</feature>
<evidence type="ECO:0000313" key="3">
    <source>
        <dbReference type="Proteomes" id="UP001155027"/>
    </source>
</evidence>
<feature type="compositionally biased region" description="Low complexity" evidence="1">
    <location>
        <begin position="112"/>
        <end position="122"/>
    </location>
</feature>
<dbReference type="Proteomes" id="UP001155027">
    <property type="component" value="Unassembled WGS sequence"/>
</dbReference>
<comment type="caution">
    <text evidence="2">The sequence shown here is derived from an EMBL/GenBank/DDBJ whole genome shotgun (WGS) entry which is preliminary data.</text>
</comment>
<name>A0A9X2TAW5_9BACT</name>
<evidence type="ECO:0008006" key="4">
    <source>
        <dbReference type="Google" id="ProtNLM"/>
    </source>
</evidence>
<feature type="compositionally biased region" description="Basic and acidic residues" evidence="1">
    <location>
        <begin position="136"/>
        <end position="159"/>
    </location>
</feature>
<evidence type="ECO:0000256" key="1">
    <source>
        <dbReference type="SAM" id="MobiDB-lite"/>
    </source>
</evidence>
<feature type="compositionally biased region" description="Basic and acidic residues" evidence="1">
    <location>
        <begin position="190"/>
        <end position="215"/>
    </location>
</feature>
<organism evidence="2 3">
    <name type="scientific">Salinibacter ruber</name>
    <dbReference type="NCBI Taxonomy" id="146919"/>
    <lineage>
        <taxon>Bacteria</taxon>
        <taxon>Pseudomonadati</taxon>
        <taxon>Rhodothermota</taxon>
        <taxon>Rhodothermia</taxon>
        <taxon>Rhodothermales</taxon>
        <taxon>Salinibacteraceae</taxon>
        <taxon>Salinibacter</taxon>
    </lineage>
</organism>